<dbReference type="InterPro" id="IPR050439">
    <property type="entry name" value="ADAMTS_ADAMTS-like"/>
</dbReference>
<protein>
    <submittedName>
        <fullName evidence="5">ADAMTS-like protein 2</fullName>
    </submittedName>
</protein>
<dbReference type="PROSITE" id="PS50092">
    <property type="entry name" value="TSP1"/>
    <property type="match status" value="1"/>
</dbReference>
<dbReference type="GO" id="GO:0031012">
    <property type="term" value="C:extracellular matrix"/>
    <property type="evidence" value="ECO:0007669"/>
    <property type="project" value="TreeGrafter"/>
</dbReference>
<dbReference type="GO" id="GO:0030198">
    <property type="term" value="P:extracellular matrix organization"/>
    <property type="evidence" value="ECO:0007669"/>
    <property type="project" value="TreeGrafter"/>
</dbReference>
<keyword evidence="4" id="KW-1185">Reference proteome</keyword>
<accession>A0A1S3KHM2</accession>
<feature type="signal peptide" evidence="3">
    <location>
        <begin position="1"/>
        <end position="22"/>
    </location>
</feature>
<comment type="subcellular location">
    <subcellularLocation>
        <location evidence="1">Secreted</location>
    </subcellularLocation>
</comment>
<evidence type="ECO:0000313" key="4">
    <source>
        <dbReference type="Proteomes" id="UP000085678"/>
    </source>
</evidence>
<dbReference type="Pfam" id="PF19030">
    <property type="entry name" value="TSP1_ADAMTS"/>
    <property type="match status" value="1"/>
</dbReference>
<dbReference type="Proteomes" id="UP000085678">
    <property type="component" value="Unplaced"/>
</dbReference>
<name>A0A1S3KHM2_LINAN</name>
<proteinExistence type="predicted"/>
<dbReference type="AlphaFoldDB" id="A0A1S3KHM2"/>
<dbReference type="PANTHER" id="PTHR13723:SF316">
    <property type="entry name" value="LONELY HEART, ISOFORM A"/>
    <property type="match status" value="1"/>
</dbReference>
<organism evidence="4 5">
    <name type="scientific">Lingula anatina</name>
    <name type="common">Brachiopod</name>
    <name type="synonym">Lingula unguis</name>
    <dbReference type="NCBI Taxonomy" id="7574"/>
    <lineage>
        <taxon>Eukaryota</taxon>
        <taxon>Metazoa</taxon>
        <taxon>Spiralia</taxon>
        <taxon>Lophotrochozoa</taxon>
        <taxon>Brachiopoda</taxon>
        <taxon>Linguliformea</taxon>
        <taxon>Lingulata</taxon>
        <taxon>Lingulida</taxon>
        <taxon>Linguloidea</taxon>
        <taxon>Lingulidae</taxon>
        <taxon>Lingula</taxon>
    </lineage>
</organism>
<dbReference type="InterPro" id="IPR036383">
    <property type="entry name" value="TSP1_rpt_sf"/>
</dbReference>
<dbReference type="STRING" id="7574.A0A1S3KHM2"/>
<dbReference type="PANTHER" id="PTHR13723">
    <property type="entry name" value="ADAMTS A DISINTEGRIN AND METALLOPROTEASE WITH THROMBOSPONDIN MOTIFS PROTEASE"/>
    <property type="match status" value="1"/>
</dbReference>
<keyword evidence="2" id="KW-0964">Secreted</keyword>
<keyword evidence="3" id="KW-0732">Signal</keyword>
<dbReference type="KEGG" id="lak:106181950"/>
<reference evidence="5" key="1">
    <citation type="submission" date="2025-08" db="UniProtKB">
        <authorList>
            <consortium name="RefSeq"/>
        </authorList>
    </citation>
    <scope>IDENTIFICATION</scope>
    <source>
        <tissue evidence="5">Gonads</tissue>
    </source>
</reference>
<feature type="chain" id="PRO_5010222814" evidence="3">
    <location>
        <begin position="23"/>
        <end position="150"/>
    </location>
</feature>
<dbReference type="Gene3D" id="2.20.100.10">
    <property type="entry name" value="Thrombospondin type-1 (TSP1) repeat"/>
    <property type="match status" value="1"/>
</dbReference>
<dbReference type="SUPFAM" id="SSF82895">
    <property type="entry name" value="TSP-1 type 1 repeat"/>
    <property type="match status" value="1"/>
</dbReference>
<sequence>MNILSVTAILSLTTLLVQGVEASQKLRHKVNNHNIHGMRKKRAADNMMQWSSWTEWSSCSRSCGTGVASRVRECKDHVSRRHSYIRYYQRHKMKSSCVGKYKDFKTCNTDECPKNSKSFRAEQCEKFNVKVFHGRRRYRWEPYYQGSICV</sequence>
<dbReference type="GO" id="GO:0006508">
    <property type="term" value="P:proteolysis"/>
    <property type="evidence" value="ECO:0007669"/>
    <property type="project" value="TreeGrafter"/>
</dbReference>
<dbReference type="SMART" id="SM00209">
    <property type="entry name" value="TSP1"/>
    <property type="match status" value="1"/>
</dbReference>
<evidence type="ECO:0000256" key="2">
    <source>
        <dbReference type="ARBA" id="ARBA00022525"/>
    </source>
</evidence>
<dbReference type="GO" id="GO:0004222">
    <property type="term" value="F:metalloendopeptidase activity"/>
    <property type="evidence" value="ECO:0007669"/>
    <property type="project" value="TreeGrafter"/>
</dbReference>
<dbReference type="GO" id="GO:0005576">
    <property type="term" value="C:extracellular region"/>
    <property type="evidence" value="ECO:0007669"/>
    <property type="project" value="UniProtKB-SubCell"/>
</dbReference>
<dbReference type="InParanoid" id="A0A1S3KHM2"/>
<evidence type="ECO:0000313" key="5">
    <source>
        <dbReference type="RefSeq" id="XP_013421974.1"/>
    </source>
</evidence>
<gene>
    <name evidence="5" type="primary">LOC106181950</name>
</gene>
<dbReference type="GeneID" id="106181950"/>
<dbReference type="InterPro" id="IPR000884">
    <property type="entry name" value="TSP1_rpt"/>
</dbReference>
<dbReference type="RefSeq" id="XP_013421974.1">
    <property type="nucleotide sequence ID" value="XM_013566520.1"/>
</dbReference>
<dbReference type="OrthoDB" id="10062690at2759"/>
<evidence type="ECO:0000256" key="1">
    <source>
        <dbReference type="ARBA" id="ARBA00004613"/>
    </source>
</evidence>
<evidence type="ECO:0000256" key="3">
    <source>
        <dbReference type="SAM" id="SignalP"/>
    </source>
</evidence>